<dbReference type="AlphaFoldDB" id="A0A2T7NFN2"/>
<dbReference type="FunFam" id="3.10.260.20:FF:000003">
    <property type="entry name" value="SKI family transcriptional corepressor 1 homolog-B-like"/>
    <property type="match status" value="1"/>
</dbReference>
<sequence length="671" mass="74302">MDASGGPRGAQDPAVLPQHYDHALQSPPTPSQRTESPRSPEDWSLGDGADGRRSAGLTPPATACPTGRQNQVSTVNLHGVPIVSLNIDNKERLCLAQISNTLLKDYSYNEIHNRRVALGITCVQCTPVQLEILRRAGAMPVSSRRCGMITKREAERLVKSFLEDSEPPKLPEGFAFQVYHECGWGCHGYFEPARYNSSRAKCIKCGFCSVYFSPNKFIFHFHRTAEAKYHHPDAANFNSWRRHLKLAASDMENEVHLWEDVKAMFNGGTRKRIFSTSRSRLPCGLSAGSSCPRSEPPMTADLNKKSSKVNSSSNSGEMQVTNKHPFSNHFSPYPWYGPGPKPSYPFVSVNTSQSLCFGFPPSAAAGGKDGVVAAAEHPPILKGGVAPMSAPWLGRTPLPFSNLDAFWDKAFGLPRPLGPGLRSMYPPSIAKAPSEGPLNECLGGGIEGRGEPGERSSSDDGVSERKRPRKDSFSMNAPNGHHRQAVRVQTSRTQHRHPHEDDHSMYVDEDDEDDEEEERVVDEEDNEEIDVTDDDCCTAEDLSQKDSPEGRGRSGDRRSSFEEGDDKLREDQVIEEKGAEEGTRSWPNADNHVVTAAATETADENTNVDDHTEDPKPECVDVPKDSTSAETWSEETETKSRVNEPEEIDLARQWNTRHGSRRFRHKNCVIL</sequence>
<dbReference type="EMBL" id="PZQS01000013">
    <property type="protein sequence ID" value="PVD19966.1"/>
    <property type="molecule type" value="Genomic_DNA"/>
</dbReference>
<evidence type="ECO:0000256" key="2">
    <source>
        <dbReference type="SAM" id="MobiDB-lite"/>
    </source>
</evidence>
<evidence type="ECO:0000256" key="1">
    <source>
        <dbReference type="ARBA" id="ARBA00009513"/>
    </source>
</evidence>
<dbReference type="Proteomes" id="UP000245119">
    <property type="component" value="Linkage Group LG13"/>
</dbReference>
<dbReference type="PANTHER" id="PTHR10005">
    <property type="entry name" value="SKI ONCOGENE-RELATED"/>
    <property type="match status" value="1"/>
</dbReference>
<dbReference type="GO" id="GO:0005634">
    <property type="term" value="C:nucleus"/>
    <property type="evidence" value="ECO:0007669"/>
    <property type="project" value="TreeGrafter"/>
</dbReference>
<dbReference type="Pfam" id="PF02437">
    <property type="entry name" value="Ski_Sno_DHD"/>
    <property type="match status" value="1"/>
</dbReference>
<dbReference type="InterPro" id="IPR023216">
    <property type="entry name" value="Tscrpt_reg_SKI_SnoN"/>
</dbReference>
<dbReference type="InterPro" id="IPR009061">
    <property type="entry name" value="DNA-bd_dom_put_sf"/>
</dbReference>
<dbReference type="CDD" id="cd21080">
    <property type="entry name" value="DHD_Skor"/>
    <property type="match status" value="1"/>
</dbReference>
<evidence type="ECO:0000313" key="4">
    <source>
        <dbReference type="EMBL" id="PVD19966.1"/>
    </source>
</evidence>
<dbReference type="InterPro" id="IPR003380">
    <property type="entry name" value="SKI/SNO/DAC"/>
</dbReference>
<feature type="compositionally biased region" description="Basic and acidic residues" evidence="2">
    <location>
        <begin position="608"/>
        <end position="624"/>
    </location>
</feature>
<dbReference type="SMART" id="SM01046">
    <property type="entry name" value="c-SKI_SMAD_bind"/>
    <property type="match status" value="1"/>
</dbReference>
<feature type="domain" description="c-SKI SMAD4-binding" evidence="3">
    <location>
        <begin position="175"/>
        <end position="266"/>
    </location>
</feature>
<dbReference type="InterPro" id="IPR037000">
    <property type="entry name" value="Ski_DNA-bd_sf"/>
</dbReference>
<dbReference type="InterPro" id="IPR014890">
    <property type="entry name" value="c-SKI_SMAD4-bd_dom"/>
</dbReference>
<dbReference type="GO" id="GO:0000981">
    <property type="term" value="F:DNA-binding transcription factor activity, RNA polymerase II-specific"/>
    <property type="evidence" value="ECO:0007669"/>
    <property type="project" value="TreeGrafter"/>
</dbReference>
<dbReference type="GO" id="GO:0000122">
    <property type="term" value="P:negative regulation of transcription by RNA polymerase II"/>
    <property type="evidence" value="ECO:0007669"/>
    <property type="project" value="TreeGrafter"/>
</dbReference>
<protein>
    <recommendedName>
        <fullName evidence="3">c-SKI SMAD4-binding domain-containing protein</fullName>
    </recommendedName>
</protein>
<feature type="compositionally biased region" description="Acidic residues" evidence="2">
    <location>
        <begin position="507"/>
        <end position="538"/>
    </location>
</feature>
<dbReference type="GO" id="GO:0005667">
    <property type="term" value="C:transcription regulator complex"/>
    <property type="evidence" value="ECO:0007669"/>
    <property type="project" value="TreeGrafter"/>
</dbReference>
<dbReference type="Gene3D" id="3.10.390.10">
    <property type="entry name" value="SAND domain-like"/>
    <property type="match status" value="1"/>
</dbReference>
<feature type="compositionally biased region" description="Basic and acidic residues" evidence="2">
    <location>
        <begin position="448"/>
        <end position="465"/>
    </location>
</feature>
<accession>A0A2T7NFN2</accession>
<dbReference type="InterPro" id="IPR010919">
    <property type="entry name" value="SAND-like_dom_sf"/>
</dbReference>
<evidence type="ECO:0000313" key="5">
    <source>
        <dbReference type="Proteomes" id="UP000245119"/>
    </source>
</evidence>
<dbReference type="SUPFAM" id="SSF46955">
    <property type="entry name" value="Putative DNA-binding domain"/>
    <property type="match status" value="1"/>
</dbReference>
<keyword evidence="5" id="KW-1185">Reference proteome</keyword>
<dbReference type="OrthoDB" id="3938623at2759"/>
<dbReference type="GO" id="GO:0005737">
    <property type="term" value="C:cytoplasm"/>
    <property type="evidence" value="ECO:0007669"/>
    <property type="project" value="TreeGrafter"/>
</dbReference>
<dbReference type="GO" id="GO:0046332">
    <property type="term" value="F:SMAD binding"/>
    <property type="evidence" value="ECO:0007669"/>
    <property type="project" value="InterPro"/>
</dbReference>
<dbReference type="Pfam" id="PF08782">
    <property type="entry name" value="c-SKI_SMAD_bind"/>
    <property type="match status" value="1"/>
</dbReference>
<name>A0A2T7NFN2_POMCA</name>
<feature type="compositionally biased region" description="Basic and acidic residues" evidence="2">
    <location>
        <begin position="542"/>
        <end position="583"/>
    </location>
</feature>
<dbReference type="GO" id="GO:0030514">
    <property type="term" value="P:negative regulation of BMP signaling pathway"/>
    <property type="evidence" value="ECO:0007669"/>
    <property type="project" value="TreeGrafter"/>
</dbReference>
<feature type="region of interest" description="Disordered" evidence="2">
    <location>
        <begin position="1"/>
        <end position="69"/>
    </location>
</feature>
<reference evidence="4 5" key="1">
    <citation type="submission" date="2018-04" db="EMBL/GenBank/DDBJ databases">
        <title>The genome of golden apple snail Pomacea canaliculata provides insight into stress tolerance and invasive adaptation.</title>
        <authorList>
            <person name="Liu C."/>
            <person name="Liu B."/>
            <person name="Ren Y."/>
            <person name="Zhang Y."/>
            <person name="Wang H."/>
            <person name="Li S."/>
            <person name="Jiang F."/>
            <person name="Yin L."/>
            <person name="Zhang G."/>
            <person name="Qian W."/>
            <person name="Fan W."/>
        </authorList>
    </citation>
    <scope>NUCLEOTIDE SEQUENCE [LARGE SCALE GENOMIC DNA]</scope>
    <source>
        <strain evidence="4">SZHN2017</strain>
        <tissue evidence="4">Muscle</tissue>
    </source>
</reference>
<comment type="caution">
    <text evidence="4">The sequence shown here is derived from an EMBL/GenBank/DDBJ whole genome shotgun (WGS) entry which is preliminary data.</text>
</comment>
<evidence type="ECO:0000259" key="3">
    <source>
        <dbReference type="SMART" id="SM01046"/>
    </source>
</evidence>
<dbReference type="Gene3D" id="3.10.260.20">
    <property type="entry name" value="Ski"/>
    <property type="match status" value="1"/>
</dbReference>
<proteinExistence type="inferred from homology"/>
<feature type="region of interest" description="Disordered" evidence="2">
    <location>
        <begin position="428"/>
        <end position="643"/>
    </location>
</feature>
<dbReference type="PANTHER" id="PTHR10005:SF26">
    <property type="entry name" value="CORL"/>
    <property type="match status" value="1"/>
</dbReference>
<feature type="region of interest" description="Disordered" evidence="2">
    <location>
        <begin position="287"/>
        <end position="319"/>
    </location>
</feature>
<comment type="similarity">
    <text evidence="1">Belongs to the SKI family.</text>
</comment>
<dbReference type="GO" id="GO:0000978">
    <property type="term" value="F:RNA polymerase II cis-regulatory region sequence-specific DNA binding"/>
    <property type="evidence" value="ECO:0007669"/>
    <property type="project" value="TreeGrafter"/>
</dbReference>
<dbReference type="SUPFAM" id="SSF63763">
    <property type="entry name" value="SAND domain-like"/>
    <property type="match status" value="1"/>
</dbReference>
<organism evidence="4 5">
    <name type="scientific">Pomacea canaliculata</name>
    <name type="common">Golden apple snail</name>
    <dbReference type="NCBI Taxonomy" id="400727"/>
    <lineage>
        <taxon>Eukaryota</taxon>
        <taxon>Metazoa</taxon>
        <taxon>Spiralia</taxon>
        <taxon>Lophotrochozoa</taxon>
        <taxon>Mollusca</taxon>
        <taxon>Gastropoda</taxon>
        <taxon>Caenogastropoda</taxon>
        <taxon>Architaenioglossa</taxon>
        <taxon>Ampullarioidea</taxon>
        <taxon>Ampullariidae</taxon>
        <taxon>Pomacea</taxon>
    </lineage>
</organism>
<gene>
    <name evidence="4" type="ORF">C0Q70_20460</name>
</gene>